<dbReference type="InterPro" id="IPR002963">
    <property type="entry name" value="Expansin"/>
</dbReference>
<dbReference type="PANTHER" id="PTHR31867">
    <property type="entry name" value="EXPANSIN-A15"/>
    <property type="match status" value="1"/>
</dbReference>
<dbReference type="Pfam" id="PF01357">
    <property type="entry name" value="Expansin_C"/>
    <property type="match status" value="1"/>
</dbReference>
<keyword evidence="3 8" id="KW-0964">Secreted</keyword>
<name>A0A811MRW9_9POAL</name>
<evidence type="ECO:0000256" key="3">
    <source>
        <dbReference type="ARBA" id="ARBA00022525"/>
    </source>
</evidence>
<feature type="signal peptide" evidence="8">
    <location>
        <begin position="1"/>
        <end position="18"/>
    </location>
</feature>
<evidence type="ECO:0000256" key="6">
    <source>
        <dbReference type="ARBA" id="ARBA00023180"/>
    </source>
</evidence>
<evidence type="ECO:0000313" key="11">
    <source>
        <dbReference type="EMBL" id="CAD6211350.1"/>
    </source>
</evidence>
<dbReference type="Proteomes" id="UP000604825">
    <property type="component" value="Unassembled WGS sequence"/>
</dbReference>
<evidence type="ECO:0000256" key="7">
    <source>
        <dbReference type="ARBA" id="ARBA00023316"/>
    </source>
</evidence>
<dbReference type="InterPro" id="IPR036908">
    <property type="entry name" value="RlpA-like_sf"/>
</dbReference>
<dbReference type="Gene3D" id="2.40.40.10">
    <property type="entry name" value="RlpA-like domain"/>
    <property type="match status" value="1"/>
</dbReference>
<keyword evidence="6" id="KW-0325">Glycoprotein</keyword>
<dbReference type="InterPro" id="IPR009009">
    <property type="entry name" value="RlpA-like_DPBB"/>
</dbReference>
<dbReference type="PROSITE" id="PS50842">
    <property type="entry name" value="EXPANSIN_EG45"/>
    <property type="match status" value="1"/>
</dbReference>
<dbReference type="Gene3D" id="2.60.40.760">
    <property type="entry name" value="Expansin, cellulose-binding-like domain"/>
    <property type="match status" value="1"/>
</dbReference>
<comment type="function">
    <text evidence="8">Causes loosening and extension of plant cell walls by disrupting non-covalent bonding between cellulose microfibrils and matrix glucans. No enzymatic activity has been found.</text>
</comment>
<proteinExistence type="inferred from homology"/>
<dbReference type="AlphaFoldDB" id="A0A811MRW9"/>
<dbReference type="SMART" id="SM00837">
    <property type="entry name" value="DPBB_1"/>
    <property type="match status" value="1"/>
</dbReference>
<comment type="caution">
    <text evidence="11">The sequence shown here is derived from an EMBL/GenBank/DDBJ whole genome shotgun (WGS) entry which is preliminary data.</text>
</comment>
<dbReference type="InterPro" id="IPR007112">
    <property type="entry name" value="Expansin/allergen_DPBB_dom"/>
</dbReference>
<organism evidence="11 12">
    <name type="scientific">Miscanthus lutarioriparius</name>
    <dbReference type="NCBI Taxonomy" id="422564"/>
    <lineage>
        <taxon>Eukaryota</taxon>
        <taxon>Viridiplantae</taxon>
        <taxon>Streptophyta</taxon>
        <taxon>Embryophyta</taxon>
        <taxon>Tracheophyta</taxon>
        <taxon>Spermatophyta</taxon>
        <taxon>Magnoliopsida</taxon>
        <taxon>Liliopsida</taxon>
        <taxon>Poales</taxon>
        <taxon>Poaceae</taxon>
        <taxon>PACMAD clade</taxon>
        <taxon>Panicoideae</taxon>
        <taxon>Andropogonodae</taxon>
        <taxon>Andropogoneae</taxon>
        <taxon>Saccharinae</taxon>
        <taxon>Miscanthus</taxon>
    </lineage>
</organism>
<dbReference type="PROSITE" id="PS50843">
    <property type="entry name" value="EXPANSIN_CBD"/>
    <property type="match status" value="1"/>
</dbReference>
<evidence type="ECO:0000256" key="8">
    <source>
        <dbReference type="RuleBase" id="RU365023"/>
    </source>
</evidence>
<dbReference type="GO" id="GO:0016020">
    <property type="term" value="C:membrane"/>
    <property type="evidence" value="ECO:0007669"/>
    <property type="project" value="UniProtKB-SubCell"/>
</dbReference>
<evidence type="ECO:0000256" key="2">
    <source>
        <dbReference type="ARBA" id="ARBA00022512"/>
    </source>
</evidence>
<dbReference type="EMBL" id="CAJGYO010000002">
    <property type="protein sequence ID" value="CAD6211350.1"/>
    <property type="molecule type" value="Genomic_DNA"/>
</dbReference>
<accession>A0A811MRW9</accession>
<dbReference type="CDD" id="cd22274">
    <property type="entry name" value="DPBB_EXPA_N"/>
    <property type="match status" value="1"/>
</dbReference>
<evidence type="ECO:0000259" key="9">
    <source>
        <dbReference type="PROSITE" id="PS50842"/>
    </source>
</evidence>
<dbReference type="InterPro" id="IPR036749">
    <property type="entry name" value="Expansin_CBD_sf"/>
</dbReference>
<dbReference type="Pfam" id="PF03330">
    <property type="entry name" value="DPBB_1"/>
    <property type="match status" value="1"/>
</dbReference>
<keyword evidence="7 8" id="KW-0961">Cell wall biogenesis/degradation</keyword>
<dbReference type="OrthoDB" id="679245at2759"/>
<evidence type="ECO:0000259" key="10">
    <source>
        <dbReference type="PROSITE" id="PS50843"/>
    </source>
</evidence>
<evidence type="ECO:0000256" key="5">
    <source>
        <dbReference type="ARBA" id="ARBA00023136"/>
    </source>
</evidence>
<protein>
    <recommendedName>
        <fullName evidence="8">Expansin</fullName>
    </recommendedName>
</protein>
<comment type="similarity">
    <text evidence="1 8">Belongs to the expansin family. Expansin A subfamily.</text>
</comment>
<dbReference type="PRINTS" id="PR01225">
    <property type="entry name" value="EXPANSNFAMLY"/>
</dbReference>
<dbReference type="GO" id="GO:0009664">
    <property type="term" value="P:plant-type cell wall organization"/>
    <property type="evidence" value="ECO:0007669"/>
    <property type="project" value="InterPro"/>
</dbReference>
<feature type="chain" id="PRO_5033100731" description="Expansin" evidence="8">
    <location>
        <begin position="19"/>
        <end position="228"/>
    </location>
</feature>
<dbReference type="GO" id="GO:0005576">
    <property type="term" value="C:extracellular region"/>
    <property type="evidence" value="ECO:0007669"/>
    <property type="project" value="InterPro"/>
</dbReference>
<dbReference type="InterPro" id="IPR007117">
    <property type="entry name" value="Expansin_CBD"/>
</dbReference>
<evidence type="ECO:0000256" key="1">
    <source>
        <dbReference type="ARBA" id="ARBA00005392"/>
    </source>
</evidence>
<keyword evidence="5" id="KW-0472">Membrane</keyword>
<dbReference type="PRINTS" id="PR01226">
    <property type="entry name" value="EXPANSIN"/>
</dbReference>
<keyword evidence="12" id="KW-1185">Reference proteome</keyword>
<feature type="domain" description="Expansin-like CBD" evidence="10">
    <location>
        <begin position="193"/>
        <end position="224"/>
    </location>
</feature>
<reference evidence="11" key="1">
    <citation type="submission" date="2020-10" db="EMBL/GenBank/DDBJ databases">
        <authorList>
            <person name="Han B."/>
            <person name="Lu T."/>
            <person name="Zhao Q."/>
            <person name="Huang X."/>
            <person name="Zhao Y."/>
        </authorList>
    </citation>
    <scope>NUCLEOTIDE SEQUENCE</scope>
</reference>
<dbReference type="SUPFAM" id="SSF49590">
    <property type="entry name" value="PHL pollen allergen"/>
    <property type="match status" value="1"/>
</dbReference>
<comment type="subcellular location">
    <subcellularLocation>
        <location evidence="8">Secreted</location>
        <location evidence="8">Cell wall</location>
    </subcellularLocation>
    <subcellularLocation>
        <location evidence="8">Membrane</location>
        <topology evidence="8">Peripheral membrane protein</topology>
    </subcellularLocation>
</comment>
<dbReference type="InterPro" id="IPR007118">
    <property type="entry name" value="Expan_Lol_pI"/>
</dbReference>
<dbReference type="SUPFAM" id="SSF50685">
    <property type="entry name" value="Barwin-like endoglucanases"/>
    <property type="match status" value="1"/>
</dbReference>
<feature type="domain" description="Expansin-like EG45" evidence="9">
    <location>
        <begin position="47"/>
        <end position="162"/>
    </location>
</feature>
<gene>
    <name evidence="11" type="ORF">NCGR_LOCUS7329</name>
</gene>
<keyword evidence="2 8" id="KW-0134">Cell wall</keyword>
<evidence type="ECO:0000313" key="12">
    <source>
        <dbReference type="Proteomes" id="UP000604825"/>
    </source>
</evidence>
<sequence length="228" mass="23871">MATLAMLLLLALLSKTFSSSAQGHGVGRWINAHATFYGGADASGTMGGACGYGDLYSQGYGTATTALFSGGQSCGACFELRCAGGDRGSYAPGPGGLSSSVAVTATNLCPPDYALPNDAGGWRNPPLRHFDLSQPEFLRIATYREGIVPVAYRRVPCRRRGGIRFTVNGHPYFNLVLVANVGGAGDVRLDGQPLSFRVTTSDRRSVVSYNAAPAGWAFGQTFTGAQFP</sequence>
<evidence type="ECO:0000256" key="4">
    <source>
        <dbReference type="ARBA" id="ARBA00022729"/>
    </source>
</evidence>
<keyword evidence="4 8" id="KW-0732">Signal</keyword>